<dbReference type="SMART" id="SM00267">
    <property type="entry name" value="GGDEF"/>
    <property type="match status" value="1"/>
</dbReference>
<dbReference type="InterPro" id="IPR013767">
    <property type="entry name" value="PAS_fold"/>
</dbReference>
<dbReference type="PROSITE" id="PS50113">
    <property type="entry name" value="PAC"/>
    <property type="match status" value="1"/>
</dbReference>
<dbReference type="AlphaFoldDB" id="A0A1R0Y005"/>
<dbReference type="PANTHER" id="PTHR44757">
    <property type="entry name" value="DIGUANYLATE CYCLASE DGCP"/>
    <property type="match status" value="1"/>
</dbReference>
<protein>
    <recommendedName>
        <fullName evidence="6">PAS domain S-box protein</fullName>
    </recommendedName>
</protein>
<dbReference type="InterPro" id="IPR001610">
    <property type="entry name" value="PAC"/>
</dbReference>
<evidence type="ECO:0000259" key="1">
    <source>
        <dbReference type="PROSITE" id="PS50112"/>
    </source>
</evidence>
<dbReference type="SMART" id="SM00086">
    <property type="entry name" value="PAC"/>
    <property type="match status" value="1"/>
</dbReference>
<dbReference type="PROSITE" id="PS50887">
    <property type="entry name" value="GGDEF"/>
    <property type="match status" value="1"/>
</dbReference>
<feature type="domain" description="GGDEF" evidence="3">
    <location>
        <begin position="171"/>
        <end position="299"/>
    </location>
</feature>
<evidence type="ECO:0008006" key="6">
    <source>
        <dbReference type="Google" id="ProtNLM"/>
    </source>
</evidence>
<feature type="domain" description="PAC" evidence="2">
    <location>
        <begin position="87"/>
        <end position="139"/>
    </location>
</feature>
<dbReference type="SUPFAM" id="SSF55073">
    <property type="entry name" value="Nucleotide cyclase"/>
    <property type="match status" value="1"/>
</dbReference>
<organism evidence="4 5">
    <name type="scientific">Paenibacillus odorifer</name>
    <dbReference type="NCBI Taxonomy" id="189426"/>
    <lineage>
        <taxon>Bacteria</taxon>
        <taxon>Bacillati</taxon>
        <taxon>Bacillota</taxon>
        <taxon>Bacilli</taxon>
        <taxon>Bacillales</taxon>
        <taxon>Paenibacillaceae</taxon>
        <taxon>Paenibacillus</taxon>
    </lineage>
</organism>
<accession>A0A1R0Y005</accession>
<dbReference type="GO" id="GO:0006355">
    <property type="term" value="P:regulation of DNA-templated transcription"/>
    <property type="evidence" value="ECO:0007669"/>
    <property type="project" value="InterPro"/>
</dbReference>
<dbReference type="CDD" id="cd00130">
    <property type="entry name" value="PAS"/>
    <property type="match status" value="1"/>
</dbReference>
<dbReference type="InterPro" id="IPR043128">
    <property type="entry name" value="Rev_trsase/Diguanyl_cyclase"/>
</dbReference>
<proteinExistence type="predicted"/>
<dbReference type="InterPro" id="IPR000014">
    <property type="entry name" value="PAS"/>
</dbReference>
<dbReference type="InterPro" id="IPR000160">
    <property type="entry name" value="GGDEF_dom"/>
</dbReference>
<evidence type="ECO:0000313" key="5">
    <source>
        <dbReference type="Proteomes" id="UP000187439"/>
    </source>
</evidence>
<dbReference type="CDD" id="cd01949">
    <property type="entry name" value="GGDEF"/>
    <property type="match status" value="1"/>
</dbReference>
<reference evidence="4 5" key="1">
    <citation type="submission" date="2016-10" db="EMBL/GenBank/DDBJ databases">
        <title>Paenibacillus species isolates.</title>
        <authorList>
            <person name="Beno S.M."/>
        </authorList>
    </citation>
    <scope>NUCLEOTIDE SEQUENCE [LARGE SCALE GENOMIC DNA]</scope>
    <source>
        <strain evidence="4 5">FSL H7-0710</strain>
    </source>
</reference>
<dbReference type="InterPro" id="IPR035965">
    <property type="entry name" value="PAS-like_dom_sf"/>
</dbReference>
<evidence type="ECO:0000259" key="2">
    <source>
        <dbReference type="PROSITE" id="PS50113"/>
    </source>
</evidence>
<gene>
    <name evidence="4" type="ORF">BSK52_12515</name>
</gene>
<dbReference type="InterPro" id="IPR029787">
    <property type="entry name" value="Nucleotide_cyclase"/>
</dbReference>
<dbReference type="NCBIfam" id="TIGR00254">
    <property type="entry name" value="GGDEF"/>
    <property type="match status" value="1"/>
</dbReference>
<dbReference type="Proteomes" id="UP000187439">
    <property type="component" value="Unassembled WGS sequence"/>
</dbReference>
<dbReference type="SMART" id="SM00091">
    <property type="entry name" value="PAS"/>
    <property type="match status" value="1"/>
</dbReference>
<dbReference type="NCBIfam" id="TIGR00229">
    <property type="entry name" value="sensory_box"/>
    <property type="match status" value="1"/>
</dbReference>
<dbReference type="InterPro" id="IPR052155">
    <property type="entry name" value="Biofilm_reg_signaling"/>
</dbReference>
<evidence type="ECO:0000313" key="4">
    <source>
        <dbReference type="EMBL" id="OMD40688.1"/>
    </source>
</evidence>
<dbReference type="Gene3D" id="3.30.70.270">
    <property type="match status" value="1"/>
</dbReference>
<dbReference type="Gene3D" id="3.30.450.20">
    <property type="entry name" value="PAS domain"/>
    <property type="match status" value="1"/>
</dbReference>
<dbReference type="PANTHER" id="PTHR44757:SF2">
    <property type="entry name" value="BIOFILM ARCHITECTURE MAINTENANCE PROTEIN MBAA"/>
    <property type="match status" value="1"/>
</dbReference>
<dbReference type="Pfam" id="PF00990">
    <property type="entry name" value="GGDEF"/>
    <property type="match status" value="1"/>
</dbReference>
<dbReference type="PROSITE" id="PS50112">
    <property type="entry name" value="PAS"/>
    <property type="match status" value="1"/>
</dbReference>
<dbReference type="RefSeq" id="WP_076119444.1">
    <property type="nucleotide sequence ID" value="NZ_MPTC01000009.1"/>
</dbReference>
<feature type="domain" description="PAS" evidence="1">
    <location>
        <begin position="14"/>
        <end position="84"/>
    </location>
</feature>
<dbReference type="Pfam" id="PF00989">
    <property type="entry name" value="PAS"/>
    <property type="match status" value="1"/>
</dbReference>
<dbReference type="InterPro" id="IPR000700">
    <property type="entry name" value="PAS-assoc_C"/>
</dbReference>
<dbReference type="OrthoDB" id="9759607at2"/>
<name>A0A1R0Y005_9BACL</name>
<sequence length="299" mass="34357">MDSLIYSTDLLGGNYEQFKQIVENSKDTIKIVDICGRIIYASRSHQYVYGCDAIKYIGKSVFESVHPDDLSGFRSAFEAVVNKNESVISEMRKFHKEGHYIWLEASCSPVVNADGEVQSVIVVTRDIGDRKEYEKNLEYMAYHDFLTGLYNRRKFIQIFENLLINAEERHLKLGVLTMDLDHFKRMNDHLGHDAGDKLLQEFSKRLLACKRDKDLIGRLSGDEFAILIFDILGESEIREWRDRITASLEEPCVLNNSQYNISVSIGSAIFPENGRSVSELMKFADLALYDMKRKGKENI</sequence>
<dbReference type="SUPFAM" id="SSF55785">
    <property type="entry name" value="PYP-like sensor domain (PAS domain)"/>
    <property type="match status" value="1"/>
</dbReference>
<evidence type="ECO:0000259" key="3">
    <source>
        <dbReference type="PROSITE" id="PS50887"/>
    </source>
</evidence>
<dbReference type="EMBL" id="MPTC01000009">
    <property type="protein sequence ID" value="OMD40688.1"/>
    <property type="molecule type" value="Genomic_DNA"/>
</dbReference>
<comment type="caution">
    <text evidence="4">The sequence shown here is derived from an EMBL/GenBank/DDBJ whole genome shotgun (WGS) entry which is preliminary data.</text>
</comment>